<dbReference type="Proteomes" id="UP001633002">
    <property type="component" value="Unassembled WGS sequence"/>
</dbReference>
<dbReference type="Pfam" id="PF00098">
    <property type="entry name" value="zf-CCHC"/>
    <property type="match status" value="1"/>
</dbReference>
<keyword evidence="5" id="KW-1185">Reference proteome</keyword>
<name>A0ABD3HZK2_9MARC</name>
<feature type="region of interest" description="Disordered" evidence="2">
    <location>
        <begin position="302"/>
        <end position="338"/>
    </location>
</feature>
<feature type="region of interest" description="Disordered" evidence="2">
    <location>
        <begin position="136"/>
        <end position="204"/>
    </location>
</feature>
<comment type="caution">
    <text evidence="4">The sequence shown here is derived from an EMBL/GenBank/DDBJ whole genome shotgun (WGS) entry which is preliminary data.</text>
</comment>
<protein>
    <recommendedName>
        <fullName evidence="3">CCHC-type domain-containing protein</fullName>
    </recommendedName>
</protein>
<keyword evidence="1" id="KW-0863">Zinc-finger</keyword>
<sequence>METQLHKEILLRDPPKTMFGKAIMLSQWAPDYNYREASKHSKQIWVELQFVDPLLLKQGHNMLSTIVTVLYHTVTTSKDLKYAHILACLLRENLTNLPDSVIVDLPWGGHITQDVKYTFLPDTCFRCRQRGHMAADCTNTVPNRNGRFPPKTAARPNTASMPRSSNPSSKTVSPASSPSKPTQHSGTPSTQPMQDPDEGDKQPTQTQPLVAAALQIVLWDLNTTSITAEPPRTQQLSVLGNSPDQSQPPSKVQDSTSAWCQQTPSPEAMVIAKKRILETRQISPHEQVDQTRDFNARDNLIPRIQWGHPHSDVHFSQPPTRISEGIEDTAPDPTPDPS</sequence>
<evidence type="ECO:0000259" key="3">
    <source>
        <dbReference type="PROSITE" id="PS50158"/>
    </source>
</evidence>
<organism evidence="4 5">
    <name type="scientific">Riccia sorocarpa</name>
    <dbReference type="NCBI Taxonomy" id="122646"/>
    <lineage>
        <taxon>Eukaryota</taxon>
        <taxon>Viridiplantae</taxon>
        <taxon>Streptophyta</taxon>
        <taxon>Embryophyta</taxon>
        <taxon>Marchantiophyta</taxon>
        <taxon>Marchantiopsida</taxon>
        <taxon>Marchantiidae</taxon>
        <taxon>Marchantiales</taxon>
        <taxon>Ricciaceae</taxon>
        <taxon>Riccia</taxon>
    </lineage>
</organism>
<keyword evidence="1" id="KW-0479">Metal-binding</keyword>
<dbReference type="EMBL" id="JBJQOH010000002">
    <property type="protein sequence ID" value="KAL3696898.1"/>
    <property type="molecule type" value="Genomic_DNA"/>
</dbReference>
<feature type="domain" description="CCHC-type" evidence="3">
    <location>
        <begin position="124"/>
        <end position="139"/>
    </location>
</feature>
<feature type="region of interest" description="Disordered" evidence="2">
    <location>
        <begin position="235"/>
        <end position="262"/>
    </location>
</feature>
<feature type="compositionally biased region" description="Low complexity" evidence="2">
    <location>
        <begin position="162"/>
        <end position="181"/>
    </location>
</feature>
<dbReference type="PANTHER" id="PTHR31286:SF180">
    <property type="entry name" value="OS10G0362600 PROTEIN"/>
    <property type="match status" value="1"/>
</dbReference>
<dbReference type="InterPro" id="IPR001878">
    <property type="entry name" value="Znf_CCHC"/>
</dbReference>
<dbReference type="GO" id="GO:0008270">
    <property type="term" value="F:zinc ion binding"/>
    <property type="evidence" value="ECO:0007669"/>
    <property type="project" value="UniProtKB-KW"/>
</dbReference>
<evidence type="ECO:0000256" key="2">
    <source>
        <dbReference type="SAM" id="MobiDB-lite"/>
    </source>
</evidence>
<feature type="compositionally biased region" description="Polar residues" evidence="2">
    <location>
        <begin position="182"/>
        <end position="193"/>
    </location>
</feature>
<evidence type="ECO:0000313" key="5">
    <source>
        <dbReference type="Proteomes" id="UP001633002"/>
    </source>
</evidence>
<reference evidence="4 5" key="1">
    <citation type="submission" date="2024-09" db="EMBL/GenBank/DDBJ databases">
        <title>Chromosome-scale assembly of Riccia sorocarpa.</title>
        <authorList>
            <person name="Paukszto L."/>
        </authorList>
    </citation>
    <scope>NUCLEOTIDE SEQUENCE [LARGE SCALE GENOMIC DNA]</scope>
    <source>
        <strain evidence="4">LP-2024</strain>
        <tissue evidence="4">Aerial parts of the thallus</tissue>
    </source>
</reference>
<evidence type="ECO:0000313" key="4">
    <source>
        <dbReference type="EMBL" id="KAL3696898.1"/>
    </source>
</evidence>
<dbReference type="AlphaFoldDB" id="A0ABD3HZK2"/>
<dbReference type="SUPFAM" id="SSF57756">
    <property type="entry name" value="Retrovirus zinc finger-like domains"/>
    <property type="match status" value="1"/>
</dbReference>
<dbReference type="PROSITE" id="PS50158">
    <property type="entry name" value="ZF_CCHC"/>
    <property type="match status" value="1"/>
</dbReference>
<accession>A0ABD3HZK2</accession>
<evidence type="ECO:0000256" key="1">
    <source>
        <dbReference type="PROSITE-ProRule" id="PRU00047"/>
    </source>
</evidence>
<dbReference type="InterPro" id="IPR036875">
    <property type="entry name" value="Znf_CCHC_sf"/>
</dbReference>
<keyword evidence="1" id="KW-0862">Zinc</keyword>
<dbReference type="SMART" id="SM00343">
    <property type="entry name" value="ZnF_C2HC"/>
    <property type="match status" value="1"/>
</dbReference>
<dbReference type="Gene3D" id="4.10.60.10">
    <property type="entry name" value="Zinc finger, CCHC-type"/>
    <property type="match status" value="1"/>
</dbReference>
<dbReference type="PANTHER" id="PTHR31286">
    <property type="entry name" value="GLYCINE-RICH CELL WALL STRUCTURAL PROTEIN 1.8-LIKE"/>
    <property type="match status" value="1"/>
</dbReference>
<dbReference type="InterPro" id="IPR040256">
    <property type="entry name" value="At4g02000-like"/>
</dbReference>
<proteinExistence type="predicted"/>
<gene>
    <name evidence="4" type="ORF">R1sor_010974</name>
</gene>